<keyword evidence="1" id="KW-1133">Transmembrane helix</keyword>
<feature type="transmembrane region" description="Helical" evidence="1">
    <location>
        <begin position="33"/>
        <end position="54"/>
    </location>
</feature>
<dbReference type="Proteomes" id="UP000436088">
    <property type="component" value="Unassembled WGS sequence"/>
</dbReference>
<reference evidence="2" key="1">
    <citation type="submission" date="2019-09" db="EMBL/GenBank/DDBJ databases">
        <title>Draft genome information of white flower Hibiscus syriacus.</title>
        <authorList>
            <person name="Kim Y.-M."/>
        </authorList>
    </citation>
    <scope>NUCLEOTIDE SEQUENCE [LARGE SCALE GENOMIC DNA]</scope>
    <source>
        <strain evidence="2">YM2019G1</strain>
    </source>
</reference>
<organism evidence="2 3">
    <name type="scientific">Hibiscus syriacus</name>
    <name type="common">Rose of Sharon</name>
    <dbReference type="NCBI Taxonomy" id="106335"/>
    <lineage>
        <taxon>Eukaryota</taxon>
        <taxon>Viridiplantae</taxon>
        <taxon>Streptophyta</taxon>
        <taxon>Embryophyta</taxon>
        <taxon>Tracheophyta</taxon>
        <taxon>Spermatophyta</taxon>
        <taxon>Magnoliopsida</taxon>
        <taxon>eudicotyledons</taxon>
        <taxon>Gunneridae</taxon>
        <taxon>Pentapetalae</taxon>
        <taxon>rosids</taxon>
        <taxon>malvids</taxon>
        <taxon>Malvales</taxon>
        <taxon>Malvaceae</taxon>
        <taxon>Malvoideae</taxon>
        <taxon>Hibiscus</taxon>
    </lineage>
</organism>
<name>A0A6A2XPW0_HIBSY</name>
<keyword evidence="1" id="KW-0812">Transmembrane</keyword>
<dbReference type="EMBL" id="VEPZ02001731">
    <property type="protein sequence ID" value="KAE8660409.1"/>
    <property type="molecule type" value="Genomic_DNA"/>
</dbReference>
<dbReference type="AlphaFoldDB" id="A0A6A2XPW0"/>
<proteinExistence type="predicted"/>
<evidence type="ECO:0000313" key="2">
    <source>
        <dbReference type="EMBL" id="KAE8660409.1"/>
    </source>
</evidence>
<keyword evidence="3" id="KW-1185">Reference proteome</keyword>
<gene>
    <name evidence="2" type="ORF">F3Y22_tig00116951pilonHSYRG00054</name>
</gene>
<evidence type="ECO:0000313" key="3">
    <source>
        <dbReference type="Proteomes" id="UP000436088"/>
    </source>
</evidence>
<comment type="caution">
    <text evidence="2">The sequence shown here is derived from an EMBL/GenBank/DDBJ whole genome shotgun (WGS) entry which is preliminary data.</text>
</comment>
<protein>
    <submittedName>
        <fullName evidence="2">RabGAP/TBC domain-containing family protein</fullName>
    </submittedName>
</protein>
<accession>A0A6A2XPW0</accession>
<keyword evidence="1" id="KW-0472">Membrane</keyword>
<evidence type="ECO:0000256" key="1">
    <source>
        <dbReference type="SAM" id="Phobius"/>
    </source>
</evidence>
<sequence length="143" mass="16471">MPYGFIVLDNNIQWAERFEIDSPMPLKHFPEEIFQVLVLILIILDARLLMMWLCRSMRSLCWIKDSSSRYGSTSRRAVVASRPSSSVEANDVLQNRLASSSGRMSTTQRIQHAFESKTYSRATPVRGSRDHPLLSFELHSIRK</sequence>